<proteinExistence type="predicted"/>
<comment type="caution">
    <text evidence="1">The sequence shown here is derived from an EMBL/GenBank/DDBJ whole genome shotgun (WGS) entry which is preliminary data.</text>
</comment>
<dbReference type="AlphaFoldDB" id="A0A0F9MU44"/>
<organism evidence="1">
    <name type="scientific">marine sediment metagenome</name>
    <dbReference type="NCBI Taxonomy" id="412755"/>
    <lineage>
        <taxon>unclassified sequences</taxon>
        <taxon>metagenomes</taxon>
        <taxon>ecological metagenomes</taxon>
    </lineage>
</organism>
<protein>
    <submittedName>
        <fullName evidence="1">Uncharacterized protein</fullName>
    </submittedName>
</protein>
<gene>
    <name evidence="1" type="ORF">LCGC14_1342470</name>
</gene>
<evidence type="ECO:0000313" key="1">
    <source>
        <dbReference type="EMBL" id="KKM80175.1"/>
    </source>
</evidence>
<accession>A0A0F9MU44</accession>
<name>A0A0F9MU44_9ZZZZ</name>
<dbReference type="EMBL" id="LAZR01008222">
    <property type="protein sequence ID" value="KKM80175.1"/>
    <property type="molecule type" value="Genomic_DNA"/>
</dbReference>
<reference evidence="1" key="1">
    <citation type="journal article" date="2015" name="Nature">
        <title>Complex archaea that bridge the gap between prokaryotes and eukaryotes.</title>
        <authorList>
            <person name="Spang A."/>
            <person name="Saw J.H."/>
            <person name="Jorgensen S.L."/>
            <person name="Zaremba-Niedzwiedzka K."/>
            <person name="Martijn J."/>
            <person name="Lind A.E."/>
            <person name="van Eijk R."/>
            <person name="Schleper C."/>
            <person name="Guy L."/>
            <person name="Ettema T.J."/>
        </authorList>
    </citation>
    <scope>NUCLEOTIDE SEQUENCE</scope>
</reference>
<sequence>MDQETNEDNLTYEEWSEINRIIFVVHDGRTWFSGIWKMEQDFDGTIMLLSGVLDWPHTTYDSIEVHRIIPNDRPDRYSSDNLVKAFRRVMAIRPVKEDPTVHHEGKKVFIRFPEKVQSTHLQLSKPI</sequence>